<protein>
    <submittedName>
        <fullName evidence="2">Uncharacterized protein</fullName>
    </submittedName>
</protein>
<gene>
    <name evidence="2" type="ORF">ATEG_00807</name>
</gene>
<dbReference type="EMBL" id="CH476594">
    <property type="protein sequence ID" value="EAU39453.1"/>
    <property type="molecule type" value="Genomic_DNA"/>
</dbReference>
<sequence>MANIPTAGIIVIVIVACLAVVSLGAALFKHYAPDGSGDRFHYSPEQQQYMRAIRLKTLGQYRRESMMKDVESGCTPYFRADFVALLDPTPRSVHSDRSIDTIHDYV</sequence>
<evidence type="ECO:0000313" key="2">
    <source>
        <dbReference type="EMBL" id="EAU39453.1"/>
    </source>
</evidence>
<dbReference type="OMA" id="ELYMRSV"/>
<dbReference type="RefSeq" id="XP_001210893.1">
    <property type="nucleotide sequence ID" value="XM_001210893.1"/>
</dbReference>
<keyword evidence="1" id="KW-0812">Transmembrane</keyword>
<organism evidence="2 3">
    <name type="scientific">Aspergillus terreus (strain NIH 2624 / FGSC A1156)</name>
    <dbReference type="NCBI Taxonomy" id="341663"/>
    <lineage>
        <taxon>Eukaryota</taxon>
        <taxon>Fungi</taxon>
        <taxon>Dikarya</taxon>
        <taxon>Ascomycota</taxon>
        <taxon>Pezizomycotina</taxon>
        <taxon>Eurotiomycetes</taxon>
        <taxon>Eurotiomycetidae</taxon>
        <taxon>Eurotiales</taxon>
        <taxon>Aspergillaceae</taxon>
        <taxon>Aspergillus</taxon>
        <taxon>Aspergillus subgen. Circumdati</taxon>
    </lineage>
</organism>
<keyword evidence="1" id="KW-1133">Transmembrane helix</keyword>
<accession>Q0CZS7</accession>
<dbReference type="GeneID" id="4355568"/>
<feature type="transmembrane region" description="Helical" evidence="1">
    <location>
        <begin position="6"/>
        <end position="28"/>
    </location>
</feature>
<keyword evidence="1" id="KW-0472">Membrane</keyword>
<evidence type="ECO:0000313" key="3">
    <source>
        <dbReference type="Proteomes" id="UP000007963"/>
    </source>
</evidence>
<dbReference type="AlphaFoldDB" id="Q0CZS7"/>
<dbReference type="OrthoDB" id="4505696at2759"/>
<dbReference type="HOGENOM" id="CLU_176409_0_0_1"/>
<evidence type="ECO:0000256" key="1">
    <source>
        <dbReference type="SAM" id="Phobius"/>
    </source>
</evidence>
<name>Q0CZS7_ASPTN</name>
<reference evidence="3" key="1">
    <citation type="submission" date="2005-09" db="EMBL/GenBank/DDBJ databases">
        <title>Annotation of the Aspergillus terreus NIH2624 genome.</title>
        <authorList>
            <person name="Birren B.W."/>
            <person name="Lander E.S."/>
            <person name="Galagan J.E."/>
            <person name="Nusbaum C."/>
            <person name="Devon K."/>
            <person name="Henn M."/>
            <person name="Ma L.-J."/>
            <person name="Jaffe D.B."/>
            <person name="Butler J."/>
            <person name="Alvarez P."/>
            <person name="Gnerre S."/>
            <person name="Grabherr M."/>
            <person name="Kleber M."/>
            <person name="Mauceli E.W."/>
            <person name="Brockman W."/>
            <person name="Rounsley S."/>
            <person name="Young S.K."/>
            <person name="LaButti K."/>
            <person name="Pushparaj V."/>
            <person name="DeCaprio D."/>
            <person name="Crawford M."/>
            <person name="Koehrsen M."/>
            <person name="Engels R."/>
            <person name="Montgomery P."/>
            <person name="Pearson M."/>
            <person name="Howarth C."/>
            <person name="Larson L."/>
            <person name="Luoma S."/>
            <person name="White J."/>
            <person name="Alvarado L."/>
            <person name="Kodira C.D."/>
            <person name="Zeng Q."/>
            <person name="Oleary S."/>
            <person name="Yandava C."/>
            <person name="Denning D.W."/>
            <person name="Nierman W.C."/>
            <person name="Milne T."/>
            <person name="Madden K."/>
        </authorList>
    </citation>
    <scope>NUCLEOTIDE SEQUENCE [LARGE SCALE GENOMIC DNA]</scope>
    <source>
        <strain evidence="3">NIH 2624 / FGSC A1156</strain>
    </source>
</reference>
<dbReference type="VEuPathDB" id="FungiDB:ATEG_00807"/>
<proteinExistence type="predicted"/>
<dbReference type="Proteomes" id="UP000007963">
    <property type="component" value="Unassembled WGS sequence"/>
</dbReference>